<evidence type="ECO:0000313" key="3">
    <source>
        <dbReference type="EMBL" id="HDM36249.1"/>
    </source>
</evidence>
<accession>A0A7C1B7C3</accession>
<protein>
    <recommendedName>
        <fullName evidence="2">Actinobacteria/chloroflexi VLRF1 release factor domain-containing protein</fullName>
    </recommendedName>
</protein>
<dbReference type="InterPro" id="IPR042226">
    <property type="entry name" value="eFR1_2_sf"/>
</dbReference>
<proteinExistence type="predicted"/>
<dbReference type="Proteomes" id="UP000885863">
    <property type="component" value="Unassembled WGS sequence"/>
</dbReference>
<organism evidence="3">
    <name type="scientific">Candidatus Syntropharchaeum butanivorans</name>
    <dbReference type="NCBI Taxonomy" id="1839936"/>
    <lineage>
        <taxon>Archaea</taxon>
        <taxon>Methanobacteriati</taxon>
        <taxon>Methanobacteriota</taxon>
        <taxon>Stenosarchaea group</taxon>
        <taxon>Methanomicrobia</taxon>
        <taxon>Methanosarcinales</taxon>
        <taxon>ANME-2 cluster</taxon>
        <taxon>Candidatus Syntropharchaeum</taxon>
    </lineage>
</organism>
<dbReference type="Gene3D" id="3.30.420.60">
    <property type="entry name" value="eRF1 domain 2"/>
    <property type="match status" value="1"/>
</dbReference>
<dbReference type="InterPro" id="IPR004403">
    <property type="entry name" value="Peptide_chain-rel_eRF1/aRF1"/>
</dbReference>
<dbReference type="SUPFAM" id="SSF57997">
    <property type="entry name" value="Tropomyosin"/>
    <property type="match status" value="1"/>
</dbReference>
<dbReference type="PANTHER" id="PTHR10113">
    <property type="entry name" value="PEPTIDE CHAIN RELEASE FACTOR SUBUNIT 1"/>
    <property type="match status" value="1"/>
</dbReference>
<comment type="caution">
    <text evidence="3">The sequence shown here is derived from an EMBL/GenBank/DDBJ whole genome shotgun (WGS) entry which is preliminary data.</text>
</comment>
<dbReference type="InterPro" id="IPR040783">
    <property type="entry name" value="VLRF1"/>
</dbReference>
<feature type="domain" description="Actinobacteria/chloroflexi VLRF1 release factor" evidence="2">
    <location>
        <begin position="199"/>
        <end position="324"/>
    </location>
</feature>
<evidence type="ECO:0000259" key="2">
    <source>
        <dbReference type="Pfam" id="PF18859"/>
    </source>
</evidence>
<dbReference type="GO" id="GO:0003747">
    <property type="term" value="F:translation release factor activity"/>
    <property type="evidence" value="ECO:0007669"/>
    <property type="project" value="InterPro"/>
</dbReference>
<gene>
    <name evidence="3" type="ORF">ENG09_03205</name>
</gene>
<name>A0A7C1B7C3_9EURY</name>
<sequence>MFGRSSKKRELEERIEELKRRIETLESEREALKRELAKERERGRKAKSELQEVEVLLKNAEKRVLTLENELERLKEKQSEHASFKDVVTLRDTSSLELLSKIGSVRSKRQDLLTIYMGPGERVADLERSGEMPVLGEDLEHLLSRIESDTGIVVFHDVGRIFMNTLVAVPPFPLDTSGWRVDTTFDTDPLERLILKDRTICILLSHAGETFIGVSNRDGFLEDTVVRSSVKEKHTKGGWSQKRFSRLREEDIRNHISKVAETFAEIIERWRDSTEIIIAGGEYNLIRDVLEAYHDLPQLVRGIDARIGKDKGTIDEIRAKVWSLRWYVLG</sequence>
<dbReference type="AlphaFoldDB" id="A0A7C1B7C3"/>
<feature type="coiled-coil region" evidence="1">
    <location>
        <begin position="1"/>
        <end position="77"/>
    </location>
</feature>
<dbReference type="Pfam" id="PF18859">
    <property type="entry name" value="acVLRF1"/>
    <property type="match status" value="1"/>
</dbReference>
<evidence type="ECO:0000256" key="1">
    <source>
        <dbReference type="SAM" id="Coils"/>
    </source>
</evidence>
<dbReference type="SUPFAM" id="SSF53137">
    <property type="entry name" value="Translational machinery components"/>
    <property type="match status" value="1"/>
</dbReference>
<reference evidence="3" key="1">
    <citation type="journal article" date="2020" name="mSystems">
        <title>Genome- and Community-Level Interaction Insights into Carbon Utilization and Element Cycling Functions of Hydrothermarchaeota in Hydrothermal Sediment.</title>
        <authorList>
            <person name="Zhou Z."/>
            <person name="Liu Y."/>
            <person name="Xu W."/>
            <person name="Pan J."/>
            <person name="Luo Z.H."/>
            <person name="Li M."/>
        </authorList>
    </citation>
    <scope>NUCLEOTIDE SEQUENCE [LARGE SCALE GENOMIC DNA]</scope>
    <source>
        <strain evidence="3">HyVt-185</strain>
    </source>
</reference>
<dbReference type="EMBL" id="DQZR01000133">
    <property type="protein sequence ID" value="HDM36249.1"/>
    <property type="molecule type" value="Genomic_DNA"/>
</dbReference>
<dbReference type="Gene3D" id="1.10.287.1490">
    <property type="match status" value="1"/>
</dbReference>
<keyword evidence="1" id="KW-0175">Coiled coil</keyword>